<dbReference type="EMBL" id="BTSY01000003">
    <property type="protein sequence ID" value="GMT17176.1"/>
    <property type="molecule type" value="Genomic_DNA"/>
</dbReference>
<reference evidence="2" key="1">
    <citation type="submission" date="2023-10" db="EMBL/GenBank/DDBJ databases">
        <title>Genome assembly of Pristionchus species.</title>
        <authorList>
            <person name="Yoshida K."/>
            <person name="Sommer R.J."/>
        </authorList>
    </citation>
    <scope>NUCLEOTIDE SEQUENCE</scope>
    <source>
        <strain evidence="2">RS5133</strain>
    </source>
</reference>
<feature type="non-terminal residue" evidence="2">
    <location>
        <position position="153"/>
    </location>
</feature>
<keyword evidence="1" id="KW-1133">Transmembrane helix</keyword>
<keyword evidence="1" id="KW-0472">Membrane</keyword>
<evidence type="ECO:0000313" key="3">
    <source>
        <dbReference type="Proteomes" id="UP001432322"/>
    </source>
</evidence>
<feature type="non-terminal residue" evidence="2">
    <location>
        <position position="1"/>
    </location>
</feature>
<feature type="transmembrane region" description="Helical" evidence="1">
    <location>
        <begin position="28"/>
        <end position="48"/>
    </location>
</feature>
<accession>A0AAV5VBV5</accession>
<evidence type="ECO:0000313" key="2">
    <source>
        <dbReference type="EMBL" id="GMT17176.1"/>
    </source>
</evidence>
<protein>
    <recommendedName>
        <fullName evidence="4">G protein-coupled receptor</fullName>
    </recommendedName>
</protein>
<proteinExistence type="predicted"/>
<sequence length="153" mass="17351">TLDLILLSFACPHLCIFIPIFDKWDHRLSTAVCVPSSILCVVASGFAFEHHWTTVVPVITVLFMLVATLYTSIAALQVSLKMHILVVVRRTTISQNIDKKHYISFFEIRILQRVFHLLIKLYATIILLFAGLSGWLLSWSQLSWWLAATAAPI</sequence>
<dbReference type="Proteomes" id="UP001432322">
    <property type="component" value="Unassembled WGS sequence"/>
</dbReference>
<feature type="transmembrane region" description="Helical" evidence="1">
    <location>
        <begin position="6"/>
        <end position="21"/>
    </location>
</feature>
<comment type="caution">
    <text evidence="2">The sequence shown here is derived from an EMBL/GenBank/DDBJ whole genome shotgun (WGS) entry which is preliminary data.</text>
</comment>
<name>A0AAV5VBV5_9BILA</name>
<organism evidence="2 3">
    <name type="scientific">Pristionchus fissidentatus</name>
    <dbReference type="NCBI Taxonomy" id="1538716"/>
    <lineage>
        <taxon>Eukaryota</taxon>
        <taxon>Metazoa</taxon>
        <taxon>Ecdysozoa</taxon>
        <taxon>Nematoda</taxon>
        <taxon>Chromadorea</taxon>
        <taxon>Rhabditida</taxon>
        <taxon>Rhabditina</taxon>
        <taxon>Diplogasteromorpha</taxon>
        <taxon>Diplogasteroidea</taxon>
        <taxon>Neodiplogasteridae</taxon>
        <taxon>Pristionchus</taxon>
    </lineage>
</organism>
<gene>
    <name evidence="2" type="ORF">PFISCL1PPCAC_8473</name>
</gene>
<feature type="transmembrane region" description="Helical" evidence="1">
    <location>
        <begin position="117"/>
        <end position="137"/>
    </location>
</feature>
<evidence type="ECO:0000256" key="1">
    <source>
        <dbReference type="SAM" id="Phobius"/>
    </source>
</evidence>
<dbReference type="AlphaFoldDB" id="A0AAV5VBV5"/>
<evidence type="ECO:0008006" key="4">
    <source>
        <dbReference type="Google" id="ProtNLM"/>
    </source>
</evidence>
<keyword evidence="1" id="KW-0812">Transmembrane</keyword>
<feature type="transmembrane region" description="Helical" evidence="1">
    <location>
        <begin position="54"/>
        <end position="80"/>
    </location>
</feature>
<keyword evidence="3" id="KW-1185">Reference proteome</keyword>